<dbReference type="EMBL" id="RBXO01000001">
    <property type="protein sequence ID" value="RKT54250.1"/>
    <property type="molecule type" value="Genomic_DNA"/>
</dbReference>
<dbReference type="SMART" id="SM00862">
    <property type="entry name" value="Trans_reg_C"/>
    <property type="match status" value="1"/>
</dbReference>
<feature type="domain" description="OmpR/PhoB-type" evidence="6">
    <location>
        <begin position="1"/>
        <end position="95"/>
    </location>
</feature>
<evidence type="ECO:0000256" key="2">
    <source>
        <dbReference type="ARBA" id="ARBA00023015"/>
    </source>
</evidence>
<dbReference type="SUPFAM" id="SSF46894">
    <property type="entry name" value="C-terminal effector domain of the bipartite response regulators"/>
    <property type="match status" value="1"/>
</dbReference>
<dbReference type="InterPro" id="IPR051677">
    <property type="entry name" value="AfsR-DnrI-RedD_regulator"/>
</dbReference>
<dbReference type="SMART" id="SM01043">
    <property type="entry name" value="BTAD"/>
    <property type="match status" value="1"/>
</dbReference>
<comment type="caution">
    <text evidence="7">The sequence shown here is derived from an EMBL/GenBank/DDBJ whole genome shotgun (WGS) entry which is preliminary data.</text>
</comment>
<dbReference type="InterPro" id="IPR001867">
    <property type="entry name" value="OmpR/PhoB-type_DNA-bd"/>
</dbReference>
<dbReference type="GO" id="GO:0006355">
    <property type="term" value="P:regulation of DNA-templated transcription"/>
    <property type="evidence" value="ECO:0007669"/>
    <property type="project" value="InterPro"/>
</dbReference>
<name>A0A495VZF0_9PSEU</name>
<dbReference type="InterPro" id="IPR029787">
    <property type="entry name" value="Nucleotide_cyclase"/>
</dbReference>
<evidence type="ECO:0000259" key="6">
    <source>
        <dbReference type="PROSITE" id="PS51755"/>
    </source>
</evidence>
<protein>
    <submittedName>
        <fullName evidence="7">Transcriptional regulator</fullName>
    </submittedName>
</protein>
<evidence type="ECO:0000313" key="7">
    <source>
        <dbReference type="EMBL" id="RKT54250.1"/>
    </source>
</evidence>
<proteinExistence type="inferred from homology"/>
<evidence type="ECO:0000313" key="8">
    <source>
        <dbReference type="Proteomes" id="UP000282084"/>
    </source>
</evidence>
<dbReference type="Gene3D" id="1.10.10.10">
    <property type="entry name" value="Winged helix-like DNA-binding domain superfamily/Winged helix DNA-binding domain"/>
    <property type="match status" value="1"/>
</dbReference>
<dbReference type="InterPro" id="IPR027417">
    <property type="entry name" value="P-loop_NTPase"/>
</dbReference>
<dbReference type="InterPro" id="IPR036388">
    <property type="entry name" value="WH-like_DNA-bd_sf"/>
</dbReference>
<dbReference type="GO" id="GO:0003677">
    <property type="term" value="F:DNA binding"/>
    <property type="evidence" value="ECO:0007669"/>
    <property type="project" value="UniProtKB-UniRule"/>
</dbReference>
<evidence type="ECO:0000256" key="4">
    <source>
        <dbReference type="ARBA" id="ARBA00023163"/>
    </source>
</evidence>
<dbReference type="Pfam" id="PF13191">
    <property type="entry name" value="AAA_16"/>
    <property type="match status" value="1"/>
</dbReference>
<dbReference type="CDD" id="cd15831">
    <property type="entry name" value="BTAD"/>
    <property type="match status" value="1"/>
</dbReference>
<comment type="similarity">
    <text evidence="1">Belongs to the AfsR/DnrI/RedD regulatory family.</text>
</comment>
<keyword evidence="8" id="KW-1185">Reference proteome</keyword>
<dbReference type="InterPro" id="IPR005158">
    <property type="entry name" value="BTAD"/>
</dbReference>
<dbReference type="Pfam" id="PF03704">
    <property type="entry name" value="BTAD"/>
    <property type="match status" value="1"/>
</dbReference>
<evidence type="ECO:0000256" key="1">
    <source>
        <dbReference type="ARBA" id="ARBA00005820"/>
    </source>
</evidence>
<reference evidence="7 8" key="1">
    <citation type="submission" date="2018-10" db="EMBL/GenBank/DDBJ databases">
        <title>Sequencing the genomes of 1000 actinobacteria strains.</title>
        <authorList>
            <person name="Klenk H.-P."/>
        </authorList>
    </citation>
    <scope>NUCLEOTIDE SEQUENCE [LARGE SCALE GENOMIC DNA]</scope>
    <source>
        <strain evidence="7 8">DSM 43800</strain>
    </source>
</reference>
<evidence type="ECO:0000256" key="5">
    <source>
        <dbReference type="PROSITE-ProRule" id="PRU01091"/>
    </source>
</evidence>
<evidence type="ECO:0000256" key="3">
    <source>
        <dbReference type="ARBA" id="ARBA00023125"/>
    </source>
</evidence>
<dbReference type="PANTHER" id="PTHR35807:SF1">
    <property type="entry name" value="TRANSCRIPTIONAL REGULATOR REDD"/>
    <property type="match status" value="1"/>
</dbReference>
<accession>A0A495VZF0</accession>
<feature type="DNA-binding region" description="OmpR/PhoB-type" evidence="5">
    <location>
        <begin position="1"/>
        <end position="95"/>
    </location>
</feature>
<dbReference type="InterPro" id="IPR016032">
    <property type="entry name" value="Sig_transdc_resp-reg_C-effctor"/>
</dbReference>
<dbReference type="PROSITE" id="PS51755">
    <property type="entry name" value="OMPR_PHOB"/>
    <property type="match status" value="1"/>
</dbReference>
<sequence length="859" mass="90806">MRFSVLGELTVLDDARQVPLGGIKQRATLAFLLLHDNAFVPASALIRAVWPKGAPPTARKMLHNAVSRIRATLSETGVEDPPRLITHAPGYLLHTDRGRIDLATFAALADRGRAELLAGDPLRASRTLHEALGLWRGPVLADLVERGISWPEITTAQRARTDALEDCVEADLACGRHAEVVAELEQAVEAEPLRERLCGQLMRALYHCGRQADALGLYRRTRAALIDRLGLEPGGELQELHRAILNHDLGPHGVAASRPGDSGGAVVLRGPEPVAAVPARRAAGHDPEVKQVTAVFLAVRPAAGADVDPDQVDRARRRSDDVLAREVARWGGTVAGALGPVWLAVFGVPRARDDDARRAVPAARAVVDRLRADGVLTAGLEAVAAVATGEVLVRPHPDRPDDPPRISGGVLDTGLRLLLSAAPGEVARCAATERITGRPEGGPVARTPFVGRDHELGMLLGQVDEAVRCARGHLTTVLGDVGIGKSRLVREFADALASARRDVRCVVGRVPAWPAEATRCSLPADLVLGAAGVPPGADADEVERALRRAAARLPGPGDRAAAVLDDLRAAVDGGGPPDPWPSVRRFLTGIAAGRPLVVVVEDAHRAAEPVLGFLSDLVEDAARVPLLVVVTARPELHERRPGWGGGKPHTCTTTLEPLADADIATVLDPLLGPGGAARPTADRAAPPTRDRLVALVGGNPLFAVEYARALRGASGGPVPTGPWPVPHRVRAALAARLDDLGAPVKAVLLDAAVLGDAVCDEAVAALGGCTAEEAARRLAQLERRGFLRGRRRAVAGRPAYAFRHPLEREAAYLRLPRSVRVRKHRLAAAWLDDAARDLPDLSADHRRLAAALEHPSAAA</sequence>
<dbReference type="InterPro" id="IPR011990">
    <property type="entry name" value="TPR-like_helical_dom_sf"/>
</dbReference>
<dbReference type="InterPro" id="IPR041664">
    <property type="entry name" value="AAA_16"/>
</dbReference>
<keyword evidence="4" id="KW-0804">Transcription</keyword>
<dbReference type="AlphaFoldDB" id="A0A495VZF0"/>
<keyword evidence="2" id="KW-0805">Transcription regulation</keyword>
<dbReference type="Proteomes" id="UP000282084">
    <property type="component" value="Unassembled WGS sequence"/>
</dbReference>
<dbReference type="Gene3D" id="3.30.70.1230">
    <property type="entry name" value="Nucleotide cyclase"/>
    <property type="match status" value="1"/>
</dbReference>
<keyword evidence="3 5" id="KW-0238">DNA-binding</keyword>
<organism evidence="7 8">
    <name type="scientific">Saccharothrix australiensis</name>
    <dbReference type="NCBI Taxonomy" id="2072"/>
    <lineage>
        <taxon>Bacteria</taxon>
        <taxon>Bacillati</taxon>
        <taxon>Actinomycetota</taxon>
        <taxon>Actinomycetes</taxon>
        <taxon>Pseudonocardiales</taxon>
        <taxon>Pseudonocardiaceae</taxon>
        <taxon>Saccharothrix</taxon>
    </lineage>
</organism>
<gene>
    <name evidence="7" type="ORF">C8E97_2866</name>
</gene>
<dbReference type="SUPFAM" id="SSF52540">
    <property type="entry name" value="P-loop containing nucleoside triphosphate hydrolases"/>
    <property type="match status" value="1"/>
</dbReference>
<dbReference type="SUPFAM" id="SSF55073">
    <property type="entry name" value="Nucleotide cyclase"/>
    <property type="match status" value="1"/>
</dbReference>
<dbReference type="SUPFAM" id="SSF48452">
    <property type="entry name" value="TPR-like"/>
    <property type="match status" value="1"/>
</dbReference>
<dbReference type="PANTHER" id="PTHR35807">
    <property type="entry name" value="TRANSCRIPTIONAL REGULATOR REDD-RELATED"/>
    <property type="match status" value="1"/>
</dbReference>
<dbReference type="GO" id="GO:0000160">
    <property type="term" value="P:phosphorelay signal transduction system"/>
    <property type="evidence" value="ECO:0007669"/>
    <property type="project" value="InterPro"/>
</dbReference>
<dbReference type="Gene3D" id="1.25.40.10">
    <property type="entry name" value="Tetratricopeptide repeat domain"/>
    <property type="match status" value="1"/>
</dbReference>